<dbReference type="OrthoDB" id="25753at2"/>
<name>A0A1I2CY94_9BACI</name>
<feature type="domain" description="Thioredoxin" evidence="3">
    <location>
        <begin position="45"/>
        <end position="185"/>
    </location>
</feature>
<organism evidence="4 5">
    <name type="scientific">Alteribacillus iranensis</name>
    <dbReference type="NCBI Taxonomy" id="930128"/>
    <lineage>
        <taxon>Bacteria</taxon>
        <taxon>Bacillati</taxon>
        <taxon>Bacillota</taxon>
        <taxon>Bacilli</taxon>
        <taxon>Bacillales</taxon>
        <taxon>Bacillaceae</taxon>
        <taxon>Alteribacillus</taxon>
    </lineage>
</organism>
<dbReference type="PANTHER" id="PTHR42852">
    <property type="entry name" value="THIOL:DISULFIDE INTERCHANGE PROTEIN DSBE"/>
    <property type="match status" value="1"/>
</dbReference>
<dbReference type="RefSeq" id="WP_091660555.1">
    <property type="nucleotide sequence ID" value="NZ_FONT01000003.1"/>
</dbReference>
<keyword evidence="1" id="KW-1015">Disulfide bond</keyword>
<protein>
    <submittedName>
        <fullName evidence="4">Peroxiredoxin</fullName>
    </submittedName>
</protein>
<dbReference type="GO" id="GO:0016491">
    <property type="term" value="F:oxidoreductase activity"/>
    <property type="evidence" value="ECO:0007669"/>
    <property type="project" value="InterPro"/>
</dbReference>
<dbReference type="PANTHER" id="PTHR42852:SF17">
    <property type="entry name" value="THIOREDOXIN-LIKE PROTEIN HI_1115"/>
    <property type="match status" value="1"/>
</dbReference>
<dbReference type="STRING" id="930128.SAMN05192532_103281"/>
<evidence type="ECO:0000256" key="1">
    <source>
        <dbReference type="ARBA" id="ARBA00023157"/>
    </source>
</evidence>
<dbReference type="PROSITE" id="PS51352">
    <property type="entry name" value="THIOREDOXIN_2"/>
    <property type="match status" value="1"/>
</dbReference>
<sequence>MMHFFRKRLTFLAVCGIILLSGMYYQAATTPVEEAVRATSDYETAGAMEKAPDVKLPGMDGDMYTVGQFSDKPLLLTFFASWCDICQKELPQLSQLYESNKDKFHVAAVNATSKEYRKEDVYSFVREAKLSMPVLLDKEGEAIEAFHVSMVPVSFLIDTNGTIQNTFYGPISADELNKELRSIPSS</sequence>
<proteinExistence type="predicted"/>
<evidence type="ECO:0000259" key="3">
    <source>
        <dbReference type="PROSITE" id="PS51352"/>
    </source>
</evidence>
<dbReference type="InterPro" id="IPR036249">
    <property type="entry name" value="Thioredoxin-like_sf"/>
</dbReference>
<dbReference type="InterPro" id="IPR050553">
    <property type="entry name" value="Thioredoxin_ResA/DsbE_sf"/>
</dbReference>
<dbReference type="GO" id="GO:0016209">
    <property type="term" value="F:antioxidant activity"/>
    <property type="evidence" value="ECO:0007669"/>
    <property type="project" value="InterPro"/>
</dbReference>
<dbReference type="Proteomes" id="UP000199516">
    <property type="component" value="Unassembled WGS sequence"/>
</dbReference>
<dbReference type="CDD" id="cd02966">
    <property type="entry name" value="TlpA_like_family"/>
    <property type="match status" value="1"/>
</dbReference>
<evidence type="ECO:0000313" key="5">
    <source>
        <dbReference type="Proteomes" id="UP000199516"/>
    </source>
</evidence>
<feature type="signal peptide" evidence="2">
    <location>
        <begin position="1"/>
        <end position="27"/>
    </location>
</feature>
<keyword evidence="2" id="KW-0732">Signal</keyword>
<dbReference type="EMBL" id="FONT01000003">
    <property type="protein sequence ID" value="SFE73258.1"/>
    <property type="molecule type" value="Genomic_DNA"/>
</dbReference>
<dbReference type="SUPFAM" id="SSF52833">
    <property type="entry name" value="Thioredoxin-like"/>
    <property type="match status" value="1"/>
</dbReference>
<dbReference type="Gene3D" id="3.40.30.10">
    <property type="entry name" value="Glutaredoxin"/>
    <property type="match status" value="1"/>
</dbReference>
<evidence type="ECO:0000313" key="4">
    <source>
        <dbReference type="EMBL" id="SFE73258.1"/>
    </source>
</evidence>
<dbReference type="InterPro" id="IPR000866">
    <property type="entry name" value="AhpC/TSA"/>
</dbReference>
<reference evidence="4 5" key="1">
    <citation type="submission" date="2016-10" db="EMBL/GenBank/DDBJ databases">
        <authorList>
            <person name="de Groot N.N."/>
        </authorList>
    </citation>
    <scope>NUCLEOTIDE SEQUENCE [LARGE SCALE GENOMIC DNA]</scope>
    <source>
        <strain evidence="4 5">DSM 23995</strain>
    </source>
</reference>
<gene>
    <name evidence="4" type="ORF">SAMN05192532_103281</name>
</gene>
<keyword evidence="5" id="KW-1185">Reference proteome</keyword>
<dbReference type="AlphaFoldDB" id="A0A1I2CY94"/>
<evidence type="ECO:0000256" key="2">
    <source>
        <dbReference type="SAM" id="SignalP"/>
    </source>
</evidence>
<feature type="chain" id="PRO_5011600689" evidence="2">
    <location>
        <begin position="28"/>
        <end position="186"/>
    </location>
</feature>
<dbReference type="InterPro" id="IPR013766">
    <property type="entry name" value="Thioredoxin_domain"/>
</dbReference>
<dbReference type="Pfam" id="PF00578">
    <property type="entry name" value="AhpC-TSA"/>
    <property type="match status" value="1"/>
</dbReference>
<accession>A0A1I2CY94</accession>